<keyword evidence="3 8" id="KW-1134">Transmembrane beta strand</keyword>
<dbReference type="InterPro" id="IPR036942">
    <property type="entry name" value="Beta-barrel_TonB_sf"/>
</dbReference>
<dbReference type="EMBL" id="VEVQ02000003">
    <property type="protein sequence ID" value="NHN25302.1"/>
    <property type="molecule type" value="Genomic_DNA"/>
</dbReference>
<proteinExistence type="inferred from homology"/>
<evidence type="ECO:0000313" key="12">
    <source>
        <dbReference type="EMBL" id="NHN25302.1"/>
    </source>
</evidence>
<dbReference type="Gene3D" id="2.40.170.20">
    <property type="entry name" value="TonB-dependent receptor, beta-barrel domain"/>
    <property type="match status" value="1"/>
</dbReference>
<evidence type="ECO:0000256" key="5">
    <source>
        <dbReference type="ARBA" id="ARBA00023077"/>
    </source>
</evidence>
<evidence type="ECO:0000256" key="1">
    <source>
        <dbReference type="ARBA" id="ARBA00004571"/>
    </source>
</evidence>
<evidence type="ECO:0000256" key="7">
    <source>
        <dbReference type="ARBA" id="ARBA00023237"/>
    </source>
</evidence>
<evidence type="ECO:0000313" key="13">
    <source>
        <dbReference type="Proteomes" id="UP000817854"/>
    </source>
</evidence>
<dbReference type="Pfam" id="PF00593">
    <property type="entry name" value="TonB_dep_Rec_b-barrel"/>
    <property type="match status" value="1"/>
</dbReference>
<evidence type="ECO:0000256" key="2">
    <source>
        <dbReference type="ARBA" id="ARBA00022448"/>
    </source>
</evidence>
<organism evidence="12 13">
    <name type="scientific">Flavobacterium jejuense</name>
    <dbReference type="NCBI Taxonomy" id="1544455"/>
    <lineage>
        <taxon>Bacteria</taxon>
        <taxon>Pseudomonadati</taxon>
        <taxon>Bacteroidota</taxon>
        <taxon>Flavobacteriia</taxon>
        <taxon>Flavobacteriales</taxon>
        <taxon>Flavobacteriaceae</taxon>
        <taxon>Flavobacterium</taxon>
    </lineage>
</organism>
<evidence type="ECO:0000259" key="11">
    <source>
        <dbReference type="Pfam" id="PF07715"/>
    </source>
</evidence>
<evidence type="ECO:0000256" key="8">
    <source>
        <dbReference type="PROSITE-ProRule" id="PRU01360"/>
    </source>
</evidence>
<dbReference type="Pfam" id="PF13715">
    <property type="entry name" value="CarbopepD_reg_2"/>
    <property type="match status" value="1"/>
</dbReference>
<dbReference type="SUPFAM" id="SSF49464">
    <property type="entry name" value="Carboxypeptidase regulatory domain-like"/>
    <property type="match status" value="1"/>
</dbReference>
<evidence type="ECO:0000259" key="10">
    <source>
        <dbReference type="Pfam" id="PF00593"/>
    </source>
</evidence>
<feature type="domain" description="TonB-dependent receptor-like beta-barrel" evidence="10">
    <location>
        <begin position="281"/>
        <end position="731"/>
    </location>
</feature>
<protein>
    <submittedName>
        <fullName evidence="12">TonB-dependent receptor</fullName>
    </submittedName>
</protein>
<dbReference type="SUPFAM" id="SSF56935">
    <property type="entry name" value="Porins"/>
    <property type="match status" value="1"/>
</dbReference>
<dbReference type="InterPro" id="IPR000531">
    <property type="entry name" value="Beta-barrel_TonB"/>
</dbReference>
<dbReference type="PANTHER" id="PTHR30069">
    <property type="entry name" value="TONB-DEPENDENT OUTER MEMBRANE RECEPTOR"/>
    <property type="match status" value="1"/>
</dbReference>
<comment type="caution">
    <text evidence="12">The sequence shown here is derived from an EMBL/GenBank/DDBJ whole genome shotgun (WGS) entry which is preliminary data.</text>
</comment>
<dbReference type="Gene3D" id="2.170.130.10">
    <property type="entry name" value="TonB-dependent receptor, plug domain"/>
    <property type="match status" value="1"/>
</dbReference>
<dbReference type="PANTHER" id="PTHR30069:SF40">
    <property type="entry name" value="TONB-DEPENDENT RECEPTOR NMB0964-RELATED"/>
    <property type="match status" value="1"/>
</dbReference>
<comment type="similarity">
    <text evidence="8 9">Belongs to the TonB-dependent receptor family.</text>
</comment>
<dbReference type="Pfam" id="PF07715">
    <property type="entry name" value="Plug"/>
    <property type="match status" value="1"/>
</dbReference>
<keyword evidence="6 8" id="KW-0472">Membrane</keyword>
<evidence type="ECO:0000256" key="6">
    <source>
        <dbReference type="ARBA" id="ARBA00023136"/>
    </source>
</evidence>
<dbReference type="InterPro" id="IPR039426">
    <property type="entry name" value="TonB-dep_rcpt-like"/>
</dbReference>
<reference evidence="12 13" key="3">
    <citation type="submission" date="2020-02" db="EMBL/GenBank/DDBJ databases">
        <title>Flavobacterium profundi sp. nov., isolated from a deep-sea seamount.</title>
        <authorList>
            <person name="Zhang D.-C."/>
        </authorList>
    </citation>
    <scope>NUCLEOTIDE SEQUENCE [LARGE SCALE GENOMIC DNA]</scope>
    <source>
        <strain evidence="12 13">EC11</strain>
    </source>
</reference>
<keyword evidence="2 8" id="KW-0813">Transport</keyword>
<dbReference type="InterPro" id="IPR012910">
    <property type="entry name" value="Plug_dom"/>
</dbReference>
<sequence>MKFILQLILVLGISQITFSQKTLKGNITDYNTNEPLINSTIYVVEFNKGTSTNENGDYLISGIGKGIYKVQITHLGYQSQIHEIEITNNTNEFQLNIALKQKSIQINEVVVSNAYINSQDKSTYKIDVVKKEEMQKIGAFTIMDLINKVSGVDAITSGPLVSRPVIRGLSGNRILTVIDGTRFETQQWDDEHGIGVNELGLNQVEIIKGPSSLLYGPEAMGGVVNFVKTKPADVGTIKGNALASMYTNNLGWRANANIDGAKEKYNWGISTLGKLYSDYFINNQSFRIPNTRLLEYGAKGYLGINRKWGSTNISYVYNQAFYGILDGKDIIKDTNGNIINTDIEKEKYPFEIEAPFHTVVDNRITSNTTLLSGKSKFDVILGYQNNHRSENEEITGVKKGYRYVDMSLQSTTYNIKWYMPTLGRFSTIIGSQGMHQTNKNISGAQTVLIPNATINDFGLFGVSKYELEKFNFSLGIRYDSRNLNTHETTGYNYSIPEISKNYNNLSTSVGISYCIEKDLTLRTSFATGYRSPNLNELTANGFKLESQRFEVGNANFTKENNNQFDFNVTYLNENITLESSFYFNRINNYIYIAPTGNQVPSNIDPTNNVTEYKFYQSNAEITGGEARIDIHPKSLKRIHFETKFSTLVGKRTDNNSYLPMMPATKITNTFFININPIGKFKDNSINIGTISALKQDQVAENELETPSYTIINLGFGTKFKQTEFTLTANNILDKKYYNNMSRFRSFEIYESGLNLALSVKIPLDLK</sequence>
<keyword evidence="7 8" id="KW-0998">Cell outer membrane</keyword>
<evidence type="ECO:0000256" key="4">
    <source>
        <dbReference type="ARBA" id="ARBA00022692"/>
    </source>
</evidence>
<feature type="domain" description="TonB-dependent receptor plug" evidence="11">
    <location>
        <begin position="120"/>
        <end position="223"/>
    </location>
</feature>
<name>A0ABX0IR09_9FLAO</name>
<evidence type="ECO:0000256" key="9">
    <source>
        <dbReference type="RuleBase" id="RU003357"/>
    </source>
</evidence>
<comment type="subcellular location">
    <subcellularLocation>
        <location evidence="1 8">Cell outer membrane</location>
        <topology evidence="1 8">Multi-pass membrane protein</topology>
    </subcellularLocation>
</comment>
<evidence type="ECO:0000256" key="3">
    <source>
        <dbReference type="ARBA" id="ARBA00022452"/>
    </source>
</evidence>
<dbReference type="Gene3D" id="2.60.40.1120">
    <property type="entry name" value="Carboxypeptidase-like, regulatory domain"/>
    <property type="match status" value="1"/>
</dbReference>
<dbReference type="InterPro" id="IPR008969">
    <property type="entry name" value="CarboxyPept-like_regulatory"/>
</dbReference>
<reference evidence="12 13" key="2">
    <citation type="submission" date="2019-05" db="EMBL/GenBank/DDBJ databases">
        <authorList>
            <person name="Lianzixin W."/>
        </authorList>
    </citation>
    <scope>NUCLEOTIDE SEQUENCE [LARGE SCALE GENOMIC DNA]</scope>
    <source>
        <strain evidence="12 13">EC11</strain>
    </source>
</reference>
<dbReference type="InterPro" id="IPR037066">
    <property type="entry name" value="Plug_dom_sf"/>
</dbReference>
<keyword evidence="5 9" id="KW-0798">TonB box</keyword>
<reference evidence="13" key="1">
    <citation type="submission" date="2019-05" db="EMBL/GenBank/DDBJ databases">
        <title>Flavobacterium profundi sp. nov., isolated from a deep-sea seamount.</title>
        <authorList>
            <person name="Zhang D.-C."/>
        </authorList>
    </citation>
    <scope>NUCLEOTIDE SEQUENCE [LARGE SCALE GENOMIC DNA]</scope>
    <source>
        <strain evidence="13">EC11</strain>
    </source>
</reference>
<accession>A0ABX0IR09</accession>
<dbReference type="RefSeq" id="WP_140961329.1">
    <property type="nucleotide sequence ID" value="NZ_VEVQ02000003.1"/>
</dbReference>
<keyword evidence="4 8" id="KW-0812">Transmembrane</keyword>
<keyword evidence="13" id="KW-1185">Reference proteome</keyword>
<dbReference type="PROSITE" id="PS52016">
    <property type="entry name" value="TONB_DEPENDENT_REC_3"/>
    <property type="match status" value="1"/>
</dbReference>
<keyword evidence="12" id="KW-0675">Receptor</keyword>
<dbReference type="Proteomes" id="UP000817854">
    <property type="component" value="Unassembled WGS sequence"/>
</dbReference>
<gene>
    <name evidence="12" type="ORF">FIA58_006390</name>
</gene>